<dbReference type="SUPFAM" id="SSF48452">
    <property type="entry name" value="TPR-like"/>
    <property type="match status" value="1"/>
</dbReference>
<sequence>MIRIAALNASSTVEDDHEGSFKSHKTQTKEAQEAEAFALYHKALDLQKHDRFEESAKAYHELLEARLLREVSAPGFPMCGTPSLLRCSKVGRVQRRRGSLSTCLRRCLQAVMLDSTDVNLWYKIGHVALRLIRVPLARHAFEEGLRCNPDHWPCLDNLITVLYTLSDYTTCLYFICKALEKDCRYSKGLVLKEQIFQEQPRLRQDSLRMFLQCDMSIHEVSVSAAESQAIVDEALGLRRRRQALTVREKEPDLKLVQPIPVLTWKCLGESLLATYHHLTTCEPPRPSLGKRIDLSDYQDPRQRPASPEEAVPVSVLQPSPASASPAASVPEPVLAFTPVATASFPLHSPSLLETGVPTGDVSGGDKSKKGVKRKKISEESGETAKRRSARVRNTKCKKEEKVDFQELLLKFLPSRLRKLDPEEEDDPFNSYEVPPEAKPESFPSAGAHRLSSDSATFMESEKQDVHAFLLGNLSNGGVLELMVCFLKSMGLRFLLRWPPGLAEVVLSTYHSWRRHSASLPNPLLRDCSNRHIQEMMLMSLSCMELQLDQWLLTKGRSSAVSPRNCPAGVLNGRFGPDFPGAHFLGDLLQLSFASSQRDLFEDGWLEFVVRVYWLKARFLALQGDREQALENYAICTEMLQSSAAAGAEQRDVAIRLPNLHSDSVVSLEEVSRASSTVFPCRRPDLSVRTRRQGGRGPGRGSPGVQAPAGDQGWEPAGN</sequence>
<feature type="compositionally biased region" description="Low complexity" evidence="3">
    <location>
        <begin position="310"/>
        <end position="327"/>
    </location>
</feature>
<reference evidence="4" key="1">
    <citation type="submission" date="2019-03" db="EMBL/GenBank/DDBJ databases">
        <title>Genome sequencing and reference-guided assembly of Black Bengal Goat (Capra hircus).</title>
        <authorList>
            <person name="Siddiki A.Z."/>
            <person name="Baten A."/>
            <person name="Billah M."/>
            <person name="Alam M.A.U."/>
            <person name="Shawrob K.S.M."/>
            <person name="Saha S."/>
            <person name="Chowdhury M."/>
            <person name="Rahman A.H."/>
            <person name="Stear M."/>
            <person name="Miah G."/>
            <person name="Das G.B."/>
            <person name="Hossain M.M."/>
            <person name="Kumkum M."/>
            <person name="Islam M.S."/>
            <person name="Mollah A.M."/>
            <person name="Ahsan A."/>
            <person name="Tusar F."/>
            <person name="Khan M.K.I."/>
        </authorList>
    </citation>
    <scope>NUCLEOTIDE SEQUENCE [LARGE SCALE GENOMIC DNA]</scope>
</reference>
<feature type="region of interest" description="Disordered" evidence="3">
    <location>
        <begin position="686"/>
        <end position="718"/>
    </location>
</feature>
<dbReference type="Gene3D" id="1.25.40.10">
    <property type="entry name" value="Tetratricopeptide repeat domain"/>
    <property type="match status" value="1"/>
</dbReference>
<feature type="region of interest" description="Disordered" evidence="3">
    <location>
        <begin position="283"/>
        <end position="327"/>
    </location>
</feature>
<feature type="compositionally biased region" description="Basic and acidic residues" evidence="3">
    <location>
        <begin position="290"/>
        <end position="302"/>
    </location>
</feature>
<dbReference type="Ensembl" id="ENSCHIT00010036970.1">
    <property type="protein sequence ID" value="ENSCHIP00010026199.1"/>
    <property type="gene ID" value="ENSCHIG00010019490.1"/>
</dbReference>
<feature type="compositionally biased region" description="Basic and acidic residues" evidence="3">
    <location>
        <begin position="376"/>
        <end position="385"/>
    </location>
</feature>
<dbReference type="InterPro" id="IPR033053">
    <property type="entry name" value="Hir3/CABIN1"/>
</dbReference>
<keyword evidence="2" id="KW-0539">Nucleus</keyword>
<feature type="region of interest" description="Disordered" evidence="3">
    <location>
        <begin position="348"/>
        <end position="394"/>
    </location>
</feature>
<dbReference type="PANTHER" id="PTHR15502:SF7">
    <property type="entry name" value="CALCINEURIN-BINDING PROTEIN CABIN-1"/>
    <property type="match status" value="1"/>
</dbReference>
<dbReference type="GO" id="GO:0005634">
    <property type="term" value="C:nucleus"/>
    <property type="evidence" value="ECO:0007669"/>
    <property type="project" value="UniProtKB-SubCell"/>
</dbReference>
<dbReference type="FunFam" id="1.25.40.10:FF:000654">
    <property type="entry name" value="Calcineurin-binding protein 1"/>
    <property type="match status" value="1"/>
</dbReference>
<evidence type="ECO:0000256" key="2">
    <source>
        <dbReference type="ARBA" id="ARBA00023242"/>
    </source>
</evidence>
<organism evidence="4">
    <name type="scientific">Capra hircus</name>
    <name type="common">Goat</name>
    <dbReference type="NCBI Taxonomy" id="9925"/>
    <lineage>
        <taxon>Eukaryota</taxon>
        <taxon>Metazoa</taxon>
        <taxon>Chordata</taxon>
        <taxon>Craniata</taxon>
        <taxon>Vertebrata</taxon>
        <taxon>Euteleostomi</taxon>
        <taxon>Mammalia</taxon>
        <taxon>Eutheria</taxon>
        <taxon>Laurasiatheria</taxon>
        <taxon>Artiodactyla</taxon>
        <taxon>Ruminantia</taxon>
        <taxon>Pecora</taxon>
        <taxon>Bovidae</taxon>
        <taxon>Caprinae</taxon>
        <taxon>Capra</taxon>
    </lineage>
</organism>
<name>A0A8C2RBG0_CAPHI</name>
<dbReference type="GO" id="GO:0031491">
    <property type="term" value="F:nucleosome binding"/>
    <property type="evidence" value="ECO:0007669"/>
    <property type="project" value="TreeGrafter"/>
</dbReference>
<evidence type="ECO:0000313" key="4">
    <source>
        <dbReference type="Ensembl" id="ENSCHIP00010026199.1"/>
    </source>
</evidence>
<comment type="subcellular location">
    <subcellularLocation>
        <location evidence="1">Nucleus</location>
    </subcellularLocation>
</comment>
<feature type="region of interest" description="Disordered" evidence="3">
    <location>
        <begin position="420"/>
        <end position="448"/>
    </location>
</feature>
<dbReference type="PANTHER" id="PTHR15502">
    <property type="entry name" value="CALCINEURIN-BINDING PROTEIN CABIN 1-RELATED"/>
    <property type="match status" value="1"/>
</dbReference>
<proteinExistence type="predicted"/>
<dbReference type="InterPro" id="IPR011990">
    <property type="entry name" value="TPR-like_helical_dom_sf"/>
</dbReference>
<evidence type="ECO:0000256" key="1">
    <source>
        <dbReference type="ARBA" id="ARBA00004123"/>
    </source>
</evidence>
<evidence type="ECO:0008006" key="5">
    <source>
        <dbReference type="Google" id="ProtNLM"/>
    </source>
</evidence>
<evidence type="ECO:0000256" key="3">
    <source>
        <dbReference type="SAM" id="MobiDB-lite"/>
    </source>
</evidence>
<reference evidence="4" key="2">
    <citation type="submission" date="2025-08" db="UniProtKB">
        <authorList>
            <consortium name="Ensembl"/>
        </authorList>
    </citation>
    <scope>IDENTIFICATION</scope>
</reference>
<dbReference type="AlphaFoldDB" id="A0A8C2RBG0"/>
<accession>A0A8C2RBG0</accession>
<dbReference type="GO" id="GO:0006325">
    <property type="term" value="P:chromatin organization"/>
    <property type="evidence" value="ECO:0007669"/>
    <property type="project" value="InterPro"/>
</dbReference>
<protein>
    <recommendedName>
        <fullName evidence="5">Calcineurin-binding protein cabin-1 MEF2-binding domain-containing protein</fullName>
    </recommendedName>
</protein>